<feature type="domain" description="Arginyl tRNA synthetase N-terminal" evidence="14">
    <location>
        <begin position="9"/>
        <end position="89"/>
    </location>
</feature>
<evidence type="ECO:0000256" key="11">
    <source>
        <dbReference type="HAMAP-Rule" id="MF_00123"/>
    </source>
</evidence>
<keyword evidence="8 11" id="KW-0648">Protein biosynthesis</keyword>
<dbReference type="Pfam" id="PF03485">
    <property type="entry name" value="Arg_tRNA_synt_N"/>
    <property type="match status" value="1"/>
</dbReference>
<dbReference type="GO" id="GO:0005737">
    <property type="term" value="C:cytoplasm"/>
    <property type="evidence" value="ECO:0007669"/>
    <property type="project" value="UniProtKB-SubCell"/>
</dbReference>
<dbReference type="AlphaFoldDB" id="A0A9D1K5K0"/>
<evidence type="ECO:0000256" key="8">
    <source>
        <dbReference type="ARBA" id="ARBA00022917"/>
    </source>
</evidence>
<evidence type="ECO:0000313" key="15">
    <source>
        <dbReference type="EMBL" id="HIS91692.1"/>
    </source>
</evidence>
<gene>
    <name evidence="11" type="primary">argS</name>
    <name evidence="15" type="ORF">IAA84_01605</name>
</gene>
<dbReference type="InterPro" id="IPR009080">
    <property type="entry name" value="tRNAsynth_Ia_anticodon-bd"/>
</dbReference>
<dbReference type="GO" id="GO:0004814">
    <property type="term" value="F:arginine-tRNA ligase activity"/>
    <property type="evidence" value="ECO:0007669"/>
    <property type="project" value="UniProtKB-UniRule"/>
</dbReference>
<dbReference type="Pfam" id="PF00750">
    <property type="entry name" value="tRNA-synt_1d"/>
    <property type="match status" value="1"/>
</dbReference>
<feature type="domain" description="DALR anticodon binding" evidence="13">
    <location>
        <begin position="455"/>
        <end position="570"/>
    </location>
</feature>
<evidence type="ECO:0000256" key="6">
    <source>
        <dbReference type="ARBA" id="ARBA00022741"/>
    </source>
</evidence>
<dbReference type="PANTHER" id="PTHR11956:SF5">
    <property type="entry name" value="ARGININE--TRNA LIGASE, CYTOPLASMIC"/>
    <property type="match status" value="1"/>
</dbReference>
<evidence type="ECO:0000256" key="3">
    <source>
        <dbReference type="ARBA" id="ARBA00011245"/>
    </source>
</evidence>
<dbReference type="Proteomes" id="UP000824140">
    <property type="component" value="Unassembled WGS sequence"/>
</dbReference>
<reference evidence="15" key="1">
    <citation type="submission" date="2020-10" db="EMBL/GenBank/DDBJ databases">
        <authorList>
            <person name="Gilroy R."/>
        </authorList>
    </citation>
    <scope>NUCLEOTIDE SEQUENCE</scope>
    <source>
        <strain evidence="15">13766</strain>
    </source>
</reference>
<dbReference type="InterPro" id="IPR005148">
    <property type="entry name" value="Arg-tRNA-synth_N"/>
</dbReference>
<comment type="subcellular location">
    <subcellularLocation>
        <location evidence="1 11">Cytoplasm</location>
    </subcellularLocation>
</comment>
<reference evidence="15" key="2">
    <citation type="journal article" date="2021" name="PeerJ">
        <title>Extensive microbial diversity within the chicken gut microbiome revealed by metagenomics and culture.</title>
        <authorList>
            <person name="Gilroy R."/>
            <person name="Ravi A."/>
            <person name="Getino M."/>
            <person name="Pursley I."/>
            <person name="Horton D.L."/>
            <person name="Alikhan N.F."/>
            <person name="Baker D."/>
            <person name="Gharbi K."/>
            <person name="Hall N."/>
            <person name="Watson M."/>
            <person name="Adriaenssens E.M."/>
            <person name="Foster-Nyarko E."/>
            <person name="Jarju S."/>
            <person name="Secka A."/>
            <person name="Antonio M."/>
            <person name="Oren A."/>
            <person name="Chaudhuri R.R."/>
            <person name="La Ragione R."/>
            <person name="Hildebrand F."/>
            <person name="Pallen M.J."/>
        </authorList>
    </citation>
    <scope>NUCLEOTIDE SEQUENCE</scope>
    <source>
        <strain evidence="15">13766</strain>
    </source>
</reference>
<dbReference type="SMART" id="SM01016">
    <property type="entry name" value="Arg_tRNA_synt_N"/>
    <property type="match status" value="1"/>
</dbReference>
<dbReference type="CDD" id="cd07956">
    <property type="entry name" value="Anticodon_Ia_Arg"/>
    <property type="match status" value="1"/>
</dbReference>
<keyword evidence="4 11" id="KW-0963">Cytoplasm</keyword>
<keyword evidence="9 11" id="KW-0030">Aminoacyl-tRNA synthetase</keyword>
<evidence type="ECO:0000256" key="9">
    <source>
        <dbReference type="ARBA" id="ARBA00023146"/>
    </source>
</evidence>
<dbReference type="SUPFAM" id="SSF55190">
    <property type="entry name" value="Arginyl-tRNA synthetase (ArgRS), N-terminal 'additional' domain"/>
    <property type="match status" value="1"/>
</dbReference>
<dbReference type="InterPro" id="IPR001278">
    <property type="entry name" value="Arg-tRNA-ligase"/>
</dbReference>
<dbReference type="SMART" id="SM00836">
    <property type="entry name" value="DALR_1"/>
    <property type="match status" value="1"/>
</dbReference>
<dbReference type="Pfam" id="PF05746">
    <property type="entry name" value="DALR_1"/>
    <property type="match status" value="1"/>
</dbReference>
<dbReference type="EC" id="6.1.1.19" evidence="11"/>
<dbReference type="SUPFAM" id="SSF52374">
    <property type="entry name" value="Nucleotidylyl transferase"/>
    <property type="match status" value="1"/>
</dbReference>
<dbReference type="Gene3D" id="3.30.1360.70">
    <property type="entry name" value="Arginyl tRNA synthetase N-terminal domain"/>
    <property type="match status" value="1"/>
</dbReference>
<dbReference type="HAMAP" id="MF_00123">
    <property type="entry name" value="Arg_tRNA_synth"/>
    <property type="match status" value="1"/>
</dbReference>
<evidence type="ECO:0000256" key="2">
    <source>
        <dbReference type="ARBA" id="ARBA00005594"/>
    </source>
</evidence>
<dbReference type="PANTHER" id="PTHR11956">
    <property type="entry name" value="ARGINYL-TRNA SYNTHETASE"/>
    <property type="match status" value="1"/>
</dbReference>
<dbReference type="NCBIfam" id="TIGR00456">
    <property type="entry name" value="argS"/>
    <property type="match status" value="1"/>
</dbReference>
<comment type="caution">
    <text evidence="11">Lacks conserved residue(s) required for the propagation of feature annotation.</text>
</comment>
<evidence type="ECO:0000313" key="16">
    <source>
        <dbReference type="Proteomes" id="UP000824140"/>
    </source>
</evidence>
<evidence type="ECO:0000259" key="13">
    <source>
        <dbReference type="SMART" id="SM00836"/>
    </source>
</evidence>
<comment type="subunit">
    <text evidence="3 11">Monomer.</text>
</comment>
<name>A0A9D1K5K0_9FIRM</name>
<evidence type="ECO:0000259" key="14">
    <source>
        <dbReference type="SMART" id="SM01016"/>
    </source>
</evidence>
<evidence type="ECO:0000256" key="5">
    <source>
        <dbReference type="ARBA" id="ARBA00022598"/>
    </source>
</evidence>
<keyword evidence="7 11" id="KW-0067">ATP-binding</keyword>
<dbReference type="InterPro" id="IPR036695">
    <property type="entry name" value="Arg-tRNA-synth_N_sf"/>
</dbReference>
<sequence>MDFRQMIAQRVWQAAQDAYGESALTAADYGALLELPPDPAMGDYALPCFKLAKSLRKPPVAIAEALAARVSAEGFERVEAVKGYLNFYLDRAEYARAVVEAVLAANGRYGASDAGRGKTIVIDYSSINIAKRFHIGHLSTTMLGNALYRMYKYAGYTCVGVNHLGDWGTQFGKMIAAYKRWGNHEEVEAGGIAELTKLYVRFDEEAQKDPALAEEGRAWFKAIEDGNEEALSIFNWFKELTLKDAARVYDMLGVTFDSYAGESFYNDKMQPIVEELREKGLLVESDGAQIVDLSAYDMPPAIILRSDGATLYVTRDLAAAQYRHDTYHFEKCLYVVAYQQDLHFKQLFKVLELMGRDWAKDMVHISYGMVSYEGQAMATRKGHVVYLEDLLNLAVEKALSIINEKNPGLENKEAIARQIGVGAVIFFDLYNNRIKDIDFYWDRALNFDGETAPYVMYTHARCASVLRKAGAEADAAPDYAALSDADAQNVVRLLEQFPGLLGEALERGEPSMITRYSVDLAQAFNKFYYEQRILDDDGAVRAARLNLTRAAKSTIATALDLIGISAPERM</sequence>
<dbReference type="Gene3D" id="1.10.730.10">
    <property type="entry name" value="Isoleucyl-tRNA Synthetase, Domain 1"/>
    <property type="match status" value="1"/>
</dbReference>
<comment type="similarity">
    <text evidence="2 11 12">Belongs to the class-I aminoacyl-tRNA synthetase family.</text>
</comment>
<protein>
    <recommendedName>
        <fullName evidence="11">Arginine--tRNA ligase</fullName>
        <ecNumber evidence="11">6.1.1.19</ecNumber>
    </recommendedName>
    <alternativeName>
        <fullName evidence="11">Arginyl-tRNA synthetase</fullName>
        <shortName evidence="11">ArgRS</shortName>
    </alternativeName>
</protein>
<evidence type="ECO:0000256" key="4">
    <source>
        <dbReference type="ARBA" id="ARBA00022490"/>
    </source>
</evidence>
<accession>A0A9D1K5K0</accession>
<dbReference type="GO" id="GO:0006420">
    <property type="term" value="P:arginyl-tRNA aminoacylation"/>
    <property type="evidence" value="ECO:0007669"/>
    <property type="project" value="UniProtKB-UniRule"/>
</dbReference>
<dbReference type="InterPro" id="IPR035684">
    <property type="entry name" value="ArgRS_core"/>
</dbReference>
<organism evidence="15 16">
    <name type="scientific">Candidatus Alectryocaccomicrobium excrementavium</name>
    <dbReference type="NCBI Taxonomy" id="2840668"/>
    <lineage>
        <taxon>Bacteria</taxon>
        <taxon>Bacillati</taxon>
        <taxon>Bacillota</taxon>
        <taxon>Clostridia</taxon>
        <taxon>Candidatus Alectryocaccomicrobium</taxon>
    </lineage>
</organism>
<dbReference type="CDD" id="cd00671">
    <property type="entry name" value="ArgRS_core"/>
    <property type="match status" value="1"/>
</dbReference>
<dbReference type="FunFam" id="1.10.730.10:FF:000006">
    <property type="entry name" value="Arginyl-tRNA synthetase 2, mitochondrial"/>
    <property type="match status" value="1"/>
</dbReference>
<keyword evidence="6 11" id="KW-0547">Nucleotide-binding</keyword>
<dbReference type="PRINTS" id="PR01038">
    <property type="entry name" value="TRNASYNTHARG"/>
</dbReference>
<dbReference type="Gene3D" id="3.40.50.620">
    <property type="entry name" value="HUPs"/>
    <property type="match status" value="1"/>
</dbReference>
<evidence type="ECO:0000256" key="7">
    <source>
        <dbReference type="ARBA" id="ARBA00022840"/>
    </source>
</evidence>
<dbReference type="GO" id="GO:0005524">
    <property type="term" value="F:ATP binding"/>
    <property type="evidence" value="ECO:0007669"/>
    <property type="project" value="UniProtKB-UniRule"/>
</dbReference>
<proteinExistence type="inferred from homology"/>
<evidence type="ECO:0000256" key="1">
    <source>
        <dbReference type="ARBA" id="ARBA00004496"/>
    </source>
</evidence>
<comment type="caution">
    <text evidence="15">The sequence shown here is derived from an EMBL/GenBank/DDBJ whole genome shotgun (WGS) entry which is preliminary data.</text>
</comment>
<dbReference type="FunFam" id="3.40.50.620:FF:000116">
    <property type="entry name" value="Arginine--tRNA ligase"/>
    <property type="match status" value="1"/>
</dbReference>
<dbReference type="EMBL" id="DVJN01000030">
    <property type="protein sequence ID" value="HIS91692.1"/>
    <property type="molecule type" value="Genomic_DNA"/>
</dbReference>
<keyword evidence="5 11" id="KW-0436">Ligase</keyword>
<dbReference type="InterPro" id="IPR014729">
    <property type="entry name" value="Rossmann-like_a/b/a_fold"/>
</dbReference>
<comment type="catalytic activity">
    <reaction evidence="10 11">
        <text>tRNA(Arg) + L-arginine + ATP = L-arginyl-tRNA(Arg) + AMP + diphosphate</text>
        <dbReference type="Rhea" id="RHEA:20301"/>
        <dbReference type="Rhea" id="RHEA-COMP:9658"/>
        <dbReference type="Rhea" id="RHEA-COMP:9673"/>
        <dbReference type="ChEBI" id="CHEBI:30616"/>
        <dbReference type="ChEBI" id="CHEBI:32682"/>
        <dbReference type="ChEBI" id="CHEBI:33019"/>
        <dbReference type="ChEBI" id="CHEBI:78442"/>
        <dbReference type="ChEBI" id="CHEBI:78513"/>
        <dbReference type="ChEBI" id="CHEBI:456215"/>
        <dbReference type="EC" id="6.1.1.19"/>
    </reaction>
</comment>
<evidence type="ECO:0000256" key="12">
    <source>
        <dbReference type="RuleBase" id="RU363038"/>
    </source>
</evidence>
<dbReference type="InterPro" id="IPR008909">
    <property type="entry name" value="DALR_anticod-bd"/>
</dbReference>
<evidence type="ECO:0000256" key="10">
    <source>
        <dbReference type="ARBA" id="ARBA00049339"/>
    </source>
</evidence>
<dbReference type="SUPFAM" id="SSF47323">
    <property type="entry name" value="Anticodon-binding domain of a subclass of class I aminoacyl-tRNA synthetases"/>
    <property type="match status" value="1"/>
</dbReference>